<dbReference type="FunFam" id="1.10.540.10:FF:000006">
    <property type="entry name" value="Acyl-coenzyme A oxidase"/>
    <property type="match status" value="1"/>
</dbReference>
<evidence type="ECO:0000259" key="30">
    <source>
        <dbReference type="Pfam" id="PF22924"/>
    </source>
</evidence>
<dbReference type="GO" id="GO:0003997">
    <property type="term" value="F:acyl-CoA oxidase activity"/>
    <property type="evidence" value="ECO:0007669"/>
    <property type="project" value="InterPro"/>
</dbReference>
<feature type="domain" description="Acyl-coenzyme A oxidase N-terminal" evidence="29">
    <location>
        <begin position="17"/>
        <end position="132"/>
    </location>
</feature>
<evidence type="ECO:0000256" key="4">
    <source>
        <dbReference type="ARBA" id="ARBA00006288"/>
    </source>
</evidence>
<dbReference type="GO" id="GO:0005504">
    <property type="term" value="F:fatty acid binding"/>
    <property type="evidence" value="ECO:0007669"/>
    <property type="project" value="InterPro"/>
</dbReference>
<comment type="catalytic activity">
    <reaction evidence="15">
        <text>(5Z,8Z,11Z,14Z,17Z)-eicosapentaenoyl-CoA + O2 = (2E,5Z,8Z,11Z,14Z,17Z)-eicosahexaenoyl-CoA + H2O2</text>
        <dbReference type="Rhea" id="RHEA:69643"/>
        <dbReference type="ChEBI" id="CHEBI:15379"/>
        <dbReference type="ChEBI" id="CHEBI:16240"/>
        <dbReference type="ChEBI" id="CHEBI:73862"/>
        <dbReference type="ChEBI" id="CHEBI:187901"/>
    </reaction>
    <physiologicalReaction direction="left-to-right" evidence="15">
        <dbReference type="Rhea" id="RHEA:69644"/>
    </physiologicalReaction>
</comment>
<feature type="domain" description="Acyl-CoA oxidase C-terminal" evidence="28">
    <location>
        <begin position="534"/>
        <end position="712"/>
    </location>
</feature>
<evidence type="ECO:0000256" key="14">
    <source>
        <dbReference type="ARBA" id="ARBA00036399"/>
    </source>
</evidence>
<organism evidence="31 32">
    <name type="scientific">Silurus asotus</name>
    <name type="common">Amur catfish</name>
    <name type="synonym">Parasilurus asotus</name>
    <dbReference type="NCBI Taxonomy" id="30991"/>
    <lineage>
        <taxon>Eukaryota</taxon>
        <taxon>Metazoa</taxon>
        <taxon>Chordata</taxon>
        <taxon>Craniata</taxon>
        <taxon>Vertebrata</taxon>
        <taxon>Euteleostomi</taxon>
        <taxon>Actinopterygii</taxon>
        <taxon>Neopterygii</taxon>
        <taxon>Teleostei</taxon>
        <taxon>Ostariophysi</taxon>
        <taxon>Siluriformes</taxon>
        <taxon>Siluridae</taxon>
        <taxon>Silurus</taxon>
    </lineage>
</organism>
<protein>
    <recommendedName>
        <fullName evidence="18">Peroxisomal acyl-coenzyme A oxidase 1</fullName>
    </recommendedName>
    <alternativeName>
        <fullName evidence="19">Palmitoyl-CoA oxidase</fullName>
    </alternativeName>
    <alternativeName>
        <fullName evidence="21">Peroxisomal fatty acyl-CoA oxidase</fullName>
    </alternativeName>
    <alternativeName>
        <fullName evidence="20">Straight-chain acyl-CoA oxidase</fullName>
    </alternativeName>
</protein>
<dbReference type="PIRSF" id="PIRSF000168">
    <property type="entry name" value="Acyl-CoA_oxidase"/>
    <property type="match status" value="1"/>
</dbReference>
<evidence type="ECO:0000256" key="24">
    <source>
        <dbReference type="ARBA" id="ARBA00048946"/>
    </source>
</evidence>
<dbReference type="InterPro" id="IPR046373">
    <property type="entry name" value="Acyl-CoA_Oxase/DH_mid-dom_sf"/>
</dbReference>
<comment type="catalytic activity">
    <reaction evidence="17">
        <text>dodecanoyl-CoA + O2 = (2E)-dodecenoyl-CoA + H2O2</text>
        <dbReference type="Rhea" id="RHEA:40171"/>
        <dbReference type="ChEBI" id="CHEBI:15379"/>
        <dbReference type="ChEBI" id="CHEBI:16240"/>
        <dbReference type="ChEBI" id="CHEBI:57330"/>
        <dbReference type="ChEBI" id="CHEBI:57375"/>
    </reaction>
    <physiologicalReaction direction="left-to-right" evidence="17">
        <dbReference type="Rhea" id="RHEA:40172"/>
    </physiologicalReaction>
</comment>
<dbReference type="CDD" id="cd01150">
    <property type="entry name" value="AXO"/>
    <property type="match status" value="1"/>
</dbReference>
<dbReference type="EMBL" id="MU562415">
    <property type="protein sequence ID" value="KAI5613573.1"/>
    <property type="molecule type" value="Genomic_DNA"/>
</dbReference>
<evidence type="ECO:0000256" key="10">
    <source>
        <dbReference type="ARBA" id="ARBA00023098"/>
    </source>
</evidence>
<evidence type="ECO:0000256" key="27">
    <source>
        <dbReference type="SAM" id="Coils"/>
    </source>
</evidence>
<comment type="catalytic activity">
    <reaction evidence="13">
        <text>(6Z,9Z,12Z,15Z,18Z,21Z)-tetracosahexaenoyl-CoA + O2 = (2E,6Z,9Z,12Z,15Z,18Z,21Z)-tetracosaheptaenoyl-CoA + H2O2</text>
        <dbReference type="Rhea" id="RHEA:39119"/>
        <dbReference type="ChEBI" id="CHEBI:15379"/>
        <dbReference type="ChEBI" id="CHEBI:16240"/>
        <dbReference type="ChEBI" id="CHEBI:74086"/>
        <dbReference type="ChEBI" id="CHEBI:76360"/>
    </reaction>
    <physiologicalReaction direction="left-to-right" evidence="13">
        <dbReference type="Rhea" id="RHEA:39120"/>
    </physiologicalReaction>
</comment>
<dbReference type="GO" id="GO:0000038">
    <property type="term" value="P:very long-chain fatty acid metabolic process"/>
    <property type="evidence" value="ECO:0007669"/>
    <property type="project" value="TreeGrafter"/>
</dbReference>
<dbReference type="InterPro" id="IPR029320">
    <property type="entry name" value="Acyl-CoA_ox_N"/>
</dbReference>
<dbReference type="FunFam" id="2.40.110.10:FF:000003">
    <property type="entry name" value="Acyl-coenzyme A oxidase"/>
    <property type="match status" value="1"/>
</dbReference>
<name>A0AAD5FF19_SILAS</name>
<comment type="cofactor">
    <cofactor evidence="1">
        <name>FAD</name>
        <dbReference type="ChEBI" id="CHEBI:57692"/>
    </cofactor>
</comment>
<evidence type="ECO:0000256" key="5">
    <source>
        <dbReference type="ARBA" id="ARBA00022553"/>
    </source>
</evidence>
<feature type="non-terminal residue" evidence="31">
    <location>
        <position position="716"/>
    </location>
</feature>
<evidence type="ECO:0000256" key="1">
    <source>
        <dbReference type="ARBA" id="ARBA00001974"/>
    </source>
</evidence>
<evidence type="ECO:0000256" key="15">
    <source>
        <dbReference type="ARBA" id="ARBA00036444"/>
    </source>
</evidence>
<reference evidence="31" key="1">
    <citation type="submission" date="2018-07" db="EMBL/GenBank/DDBJ databases">
        <title>Comparative genomics of catfishes provides insights into carnivory and benthic adaptation.</title>
        <authorList>
            <person name="Zhang Y."/>
            <person name="Wang D."/>
            <person name="Peng Z."/>
            <person name="Zheng S."/>
            <person name="Shao F."/>
            <person name="Tao W."/>
        </authorList>
    </citation>
    <scope>NUCLEOTIDE SEQUENCE</scope>
    <source>
        <strain evidence="31">Chongqing</strain>
    </source>
</reference>
<feature type="binding site" evidence="26">
    <location>
        <position position="195"/>
    </location>
    <ligand>
        <name>FAD</name>
        <dbReference type="ChEBI" id="CHEBI:57692"/>
    </ligand>
</feature>
<dbReference type="PANTHER" id="PTHR10909">
    <property type="entry name" value="ELECTRON TRANSPORT OXIDOREDUCTASE"/>
    <property type="match status" value="1"/>
</dbReference>
<evidence type="ECO:0000313" key="31">
    <source>
        <dbReference type="EMBL" id="KAI5613573.1"/>
    </source>
</evidence>
<comment type="catalytic activity">
    <reaction evidence="12">
        <text>decanoyl-CoA + O2 = (2E)-decenoyl-CoA + H2O2</text>
        <dbReference type="Rhea" id="RHEA:40179"/>
        <dbReference type="ChEBI" id="CHEBI:15379"/>
        <dbReference type="ChEBI" id="CHEBI:16240"/>
        <dbReference type="ChEBI" id="CHEBI:61406"/>
        <dbReference type="ChEBI" id="CHEBI:61430"/>
    </reaction>
    <physiologicalReaction direction="left-to-right" evidence="12">
        <dbReference type="Rhea" id="RHEA:40180"/>
    </physiologicalReaction>
</comment>
<comment type="catalytic activity">
    <reaction evidence="24">
        <text>tetradecanoyl-CoA + O2 = (2E)-tetradecenoyl-CoA + H2O2</text>
        <dbReference type="Rhea" id="RHEA:40183"/>
        <dbReference type="ChEBI" id="CHEBI:15379"/>
        <dbReference type="ChEBI" id="CHEBI:16240"/>
        <dbReference type="ChEBI" id="CHEBI:57385"/>
        <dbReference type="ChEBI" id="CHEBI:61405"/>
    </reaction>
    <physiologicalReaction direction="left-to-right" evidence="24">
        <dbReference type="Rhea" id="RHEA:40184"/>
    </physiologicalReaction>
</comment>
<dbReference type="SUPFAM" id="SSF47203">
    <property type="entry name" value="Acyl-CoA dehydrogenase C-terminal domain-like"/>
    <property type="match status" value="2"/>
</dbReference>
<dbReference type="GO" id="GO:0055088">
    <property type="term" value="P:lipid homeostasis"/>
    <property type="evidence" value="ECO:0007669"/>
    <property type="project" value="TreeGrafter"/>
</dbReference>
<feature type="coiled-coil region" evidence="27">
    <location>
        <begin position="532"/>
        <end position="567"/>
    </location>
</feature>
<evidence type="ECO:0000256" key="13">
    <source>
        <dbReference type="ARBA" id="ARBA00036338"/>
    </source>
</evidence>
<comment type="subcellular location">
    <subcellularLocation>
        <location evidence="2">Peroxisome</location>
    </subcellularLocation>
</comment>
<dbReference type="InterPro" id="IPR012258">
    <property type="entry name" value="Acyl-CoA_oxidase"/>
</dbReference>
<evidence type="ECO:0000259" key="28">
    <source>
        <dbReference type="Pfam" id="PF01756"/>
    </source>
</evidence>
<dbReference type="Gene3D" id="1.10.540.10">
    <property type="entry name" value="Acyl-CoA dehydrogenase/oxidase, N-terminal domain"/>
    <property type="match status" value="2"/>
</dbReference>
<evidence type="ECO:0000256" key="18">
    <source>
        <dbReference type="ARBA" id="ARBA00040310"/>
    </source>
</evidence>
<feature type="domain" description="Acyl-CoA oxidase C-alpha1" evidence="30">
    <location>
        <begin position="331"/>
        <end position="492"/>
    </location>
</feature>
<comment type="pathway">
    <text evidence="3">Lipid metabolism; peroxisomal fatty acid beta-oxidation.</text>
</comment>
<gene>
    <name evidence="31" type="ORF">C0J50_3977</name>
</gene>
<evidence type="ECO:0000256" key="2">
    <source>
        <dbReference type="ARBA" id="ARBA00004275"/>
    </source>
</evidence>
<feature type="domain" description="Acyl-coenzyme A oxidase N-terminal" evidence="29">
    <location>
        <begin position="151"/>
        <end position="189"/>
    </location>
</feature>
<dbReference type="SUPFAM" id="SSF56645">
    <property type="entry name" value="Acyl-CoA dehydrogenase NM domain-like"/>
    <property type="match status" value="2"/>
</dbReference>
<comment type="catalytic activity">
    <reaction evidence="22">
        <text>octanoyl-CoA + O2 = (2E)-octenoyl-CoA + H2O2</text>
        <dbReference type="Rhea" id="RHEA:40175"/>
        <dbReference type="ChEBI" id="CHEBI:15379"/>
        <dbReference type="ChEBI" id="CHEBI:16240"/>
        <dbReference type="ChEBI" id="CHEBI:57386"/>
        <dbReference type="ChEBI" id="CHEBI:62242"/>
    </reaction>
    <physiologicalReaction direction="left-to-right" evidence="22">
        <dbReference type="Rhea" id="RHEA:40176"/>
    </physiologicalReaction>
</comment>
<dbReference type="GO" id="GO:0005777">
    <property type="term" value="C:peroxisome"/>
    <property type="evidence" value="ECO:0007669"/>
    <property type="project" value="UniProtKB-SubCell"/>
</dbReference>
<evidence type="ECO:0000256" key="19">
    <source>
        <dbReference type="ARBA" id="ARBA00041259"/>
    </source>
</evidence>
<keyword evidence="5" id="KW-0597">Phosphoprotein</keyword>
<evidence type="ECO:0000256" key="23">
    <source>
        <dbReference type="ARBA" id="ARBA00048450"/>
    </source>
</evidence>
<feature type="binding site" evidence="26">
    <location>
        <position position="234"/>
    </location>
    <ligand>
        <name>FAD</name>
        <dbReference type="ChEBI" id="CHEBI:57692"/>
    </ligand>
</feature>
<comment type="catalytic activity">
    <reaction evidence="14">
        <text>hexanoyl-CoA + O2 = (2E)-hexenoyl-CoA + H2O2</text>
        <dbReference type="Rhea" id="RHEA:40311"/>
        <dbReference type="ChEBI" id="CHEBI:15379"/>
        <dbReference type="ChEBI" id="CHEBI:16240"/>
        <dbReference type="ChEBI" id="CHEBI:62077"/>
        <dbReference type="ChEBI" id="CHEBI:62620"/>
    </reaction>
    <physiologicalReaction direction="left-to-right" evidence="14">
        <dbReference type="Rhea" id="RHEA:40312"/>
    </physiologicalReaction>
</comment>
<keyword evidence="6" id="KW-0285">Flavoprotein</keyword>
<dbReference type="InterPro" id="IPR034171">
    <property type="entry name" value="ACO"/>
</dbReference>
<keyword evidence="10" id="KW-0443">Lipid metabolism</keyword>
<dbReference type="InterPro" id="IPR036250">
    <property type="entry name" value="AcylCo_DH-like_C"/>
</dbReference>
<evidence type="ECO:0000256" key="7">
    <source>
        <dbReference type="ARBA" id="ARBA00022827"/>
    </source>
</evidence>
<evidence type="ECO:0000256" key="17">
    <source>
        <dbReference type="ARBA" id="ARBA00036791"/>
    </source>
</evidence>
<dbReference type="Pfam" id="PF22924">
    <property type="entry name" value="ACOX_C_alpha1"/>
    <property type="match status" value="1"/>
</dbReference>
<proteinExistence type="inferred from homology"/>
<dbReference type="AlphaFoldDB" id="A0AAD5FF19"/>
<evidence type="ECO:0000256" key="11">
    <source>
        <dbReference type="ARBA" id="ARBA00023140"/>
    </source>
</evidence>
<keyword evidence="7 26" id="KW-0274">FAD</keyword>
<dbReference type="Pfam" id="PF14749">
    <property type="entry name" value="Acyl-CoA_ox_N"/>
    <property type="match status" value="2"/>
</dbReference>
<evidence type="ECO:0000256" key="8">
    <source>
        <dbReference type="ARBA" id="ARBA00022832"/>
    </source>
</evidence>
<dbReference type="FunFam" id="1.20.140.10:FF:000007">
    <property type="entry name" value="Acyl-coenzyme A oxidase"/>
    <property type="match status" value="1"/>
</dbReference>
<dbReference type="InterPro" id="IPR037069">
    <property type="entry name" value="AcylCoA_DH/ox_N_sf"/>
</dbReference>
<comment type="catalytic activity">
    <reaction evidence="16">
        <text>glutaryl-CoA + O2 = (2E)-glutaconyl-CoA + H2O2</text>
        <dbReference type="Rhea" id="RHEA:40315"/>
        <dbReference type="ChEBI" id="CHEBI:15379"/>
        <dbReference type="ChEBI" id="CHEBI:16240"/>
        <dbReference type="ChEBI" id="CHEBI:57353"/>
        <dbReference type="ChEBI" id="CHEBI:57378"/>
    </reaction>
    <physiologicalReaction direction="left-to-right" evidence="16">
        <dbReference type="Rhea" id="RHEA:40316"/>
    </physiologicalReaction>
</comment>
<keyword evidence="8" id="KW-0276">Fatty acid metabolism</keyword>
<dbReference type="InterPro" id="IPR009100">
    <property type="entry name" value="AcylCoA_DH/oxidase_NM_dom_sf"/>
</dbReference>
<dbReference type="Proteomes" id="UP001205998">
    <property type="component" value="Unassembled WGS sequence"/>
</dbReference>
<evidence type="ECO:0000256" key="9">
    <source>
        <dbReference type="ARBA" id="ARBA00023002"/>
    </source>
</evidence>
<keyword evidence="32" id="KW-1185">Reference proteome</keyword>
<dbReference type="Gene3D" id="1.20.140.10">
    <property type="entry name" value="Butyryl-CoA Dehydrogenase, subunit A, domain 3"/>
    <property type="match status" value="2"/>
</dbReference>
<evidence type="ECO:0000256" key="12">
    <source>
        <dbReference type="ARBA" id="ARBA00036151"/>
    </source>
</evidence>
<keyword evidence="27" id="KW-0175">Coiled coil</keyword>
<evidence type="ECO:0000256" key="21">
    <source>
        <dbReference type="ARBA" id="ARBA00042468"/>
    </source>
</evidence>
<evidence type="ECO:0000313" key="32">
    <source>
        <dbReference type="Proteomes" id="UP001205998"/>
    </source>
</evidence>
<dbReference type="PANTHER" id="PTHR10909:SF250">
    <property type="entry name" value="PEROXISOMAL ACYL-COENZYME A OXIDASE 1"/>
    <property type="match status" value="1"/>
</dbReference>
<evidence type="ECO:0000256" key="6">
    <source>
        <dbReference type="ARBA" id="ARBA00022630"/>
    </source>
</evidence>
<evidence type="ECO:0000256" key="16">
    <source>
        <dbReference type="ARBA" id="ARBA00036750"/>
    </source>
</evidence>
<dbReference type="GO" id="GO:0033540">
    <property type="term" value="P:fatty acid beta-oxidation using acyl-CoA oxidase"/>
    <property type="evidence" value="ECO:0007669"/>
    <property type="project" value="InterPro"/>
</dbReference>
<evidence type="ECO:0000256" key="20">
    <source>
        <dbReference type="ARBA" id="ARBA00041501"/>
    </source>
</evidence>
<evidence type="ECO:0000256" key="25">
    <source>
        <dbReference type="PIRSR" id="PIRSR000168-1"/>
    </source>
</evidence>
<dbReference type="Gene3D" id="2.40.110.10">
    <property type="entry name" value="Butyryl-CoA Dehydrogenase, subunit A, domain 2"/>
    <property type="match status" value="1"/>
</dbReference>
<dbReference type="InterPro" id="IPR055060">
    <property type="entry name" value="ACOX_C_alpha1"/>
</dbReference>
<dbReference type="GO" id="GO:0071949">
    <property type="term" value="F:FAD binding"/>
    <property type="evidence" value="ECO:0007669"/>
    <property type="project" value="InterPro"/>
</dbReference>
<evidence type="ECO:0000256" key="26">
    <source>
        <dbReference type="PIRSR" id="PIRSR000168-2"/>
    </source>
</evidence>
<comment type="catalytic activity">
    <reaction evidence="23">
        <text>octadecanoyl-CoA + O2 = (2E)-octadecenoyl-CoA + H2O2</text>
        <dbReference type="Rhea" id="RHEA:38971"/>
        <dbReference type="ChEBI" id="CHEBI:15379"/>
        <dbReference type="ChEBI" id="CHEBI:16240"/>
        <dbReference type="ChEBI" id="CHEBI:57394"/>
        <dbReference type="ChEBI" id="CHEBI:71412"/>
    </reaction>
    <physiologicalReaction direction="left-to-right" evidence="23">
        <dbReference type="Rhea" id="RHEA:38972"/>
    </physiologicalReaction>
</comment>
<feature type="non-terminal residue" evidence="31">
    <location>
        <position position="1"/>
    </location>
</feature>
<keyword evidence="11" id="KW-0576">Peroxisome</keyword>
<dbReference type="FunFam" id="1.20.140.10:FF:000005">
    <property type="entry name" value="Acyl-coenzyme A oxidase"/>
    <property type="match status" value="1"/>
</dbReference>
<keyword evidence="9" id="KW-0560">Oxidoreductase</keyword>
<feature type="active site" description="Proton acceptor" evidence="25">
    <location>
        <position position="477"/>
    </location>
</feature>
<sequence length="716" mass="80377">AMNPDLRRERENATFETEILTNILDGSVEKTRRRREIESLVLNDPDFQQEDPNFLSRSERYDAAVRKSVHMFSKLRDYGISDPEEIYFYKRVARKNANEAFGLHFSMFIPTLSGQCTPEQRSKWLALSNSFAVVGTYAQTELGHGQCVHNGRSEPLDLHLGMFLTTLLNQASPNQLDTFFTPAWNLEIIGTYAQTELGHGTHIRGLETTATYDPSTQEFVLNSPTVTSIKWWPGGLGKTSNHAIVLAQLYTQAKCHGLHAFIVPIRCMKTHQPLPGVIVGDIGPKFGFDEVDNGYLKLDNIRIPRENMLMKYSKVQPDGTYVKPPSDKLTYGTMVFIRAMIVGEAAMALSKSCTIAIRYSAVRHQSELRAGEPEPQILDYQAQQYKLLPLLATAYAFTFVGQYMKNTYNRITGDINQGDFSQLPELHALAAGLKAFTTWTVNTGVEVCRMACGGHGYSRSSGLPDIYVTFTPMCTYEGENTVMMLQTARYLVKSYRQVRDGKQLSGIVSYLNESHPRFQPQPTASRPTVININDLQSLVEAYKIRAANLVETAAKSLQTELQRSKSQDDAWNNSSLELIRASDAHCHYVVVKLFAAKLSEISNTAVYSVLSTLALLYALHGVAKNSGDFLQAGLLTVPQLSQITQRIKALMAEIRPNAVALVDAFDYRDGMLSSTLGRYDGNVYESMFEWAKRSPLNRTEVHESYYKYMKPLQSKL</sequence>
<evidence type="ECO:0000259" key="29">
    <source>
        <dbReference type="Pfam" id="PF14749"/>
    </source>
</evidence>
<comment type="caution">
    <text evidence="31">The sequence shown here is derived from an EMBL/GenBank/DDBJ whole genome shotgun (WGS) entry which is preliminary data.</text>
</comment>
<dbReference type="InterPro" id="IPR002655">
    <property type="entry name" value="Acyl-CoA_oxidase_C"/>
</dbReference>
<evidence type="ECO:0000256" key="22">
    <source>
        <dbReference type="ARBA" id="ARBA00048334"/>
    </source>
</evidence>
<evidence type="ECO:0000256" key="3">
    <source>
        <dbReference type="ARBA" id="ARBA00004846"/>
    </source>
</evidence>
<dbReference type="Pfam" id="PF01756">
    <property type="entry name" value="ACOX"/>
    <property type="match status" value="1"/>
</dbReference>
<accession>A0AAD5FF19</accession>
<comment type="similarity">
    <text evidence="4">Belongs to the acyl-CoA oxidase family.</text>
</comment>